<evidence type="ECO:0000256" key="3">
    <source>
        <dbReference type="ARBA" id="ARBA00022829"/>
    </source>
</evidence>
<dbReference type="Pfam" id="PF13411">
    <property type="entry name" value="MerR_1"/>
    <property type="match status" value="1"/>
</dbReference>
<evidence type="ECO:0000256" key="8">
    <source>
        <dbReference type="HAMAP-Rule" id="MF_01170"/>
    </source>
</evidence>
<feature type="coiled-coil region" evidence="8">
    <location>
        <begin position="99"/>
        <end position="166"/>
    </location>
</feature>
<sequence length="183" mass="21870">MNTADVAHKLGVSTKTVQRWVKQLQIPASRNELGHYSFTDDDMTILEKVKEQLKNGISMQDIIVQRKKKSFLIERNDNSLSDHPKQFDEWLDQKMKQYLQHEQLERQLLQKKMAELERKLEQKADEVVSYQLLQQRRDLEEERQQIKDIKQKISELENNQAKEKDTIPLEEKPKSRFKSIFSF</sequence>
<proteinExistence type="inferred from homology"/>
<feature type="DNA-binding region" description="H-T-H motif" evidence="8">
    <location>
        <begin position="3"/>
        <end position="23"/>
    </location>
</feature>
<dbReference type="HAMAP" id="MF_01170">
    <property type="entry name" value="RacA"/>
    <property type="match status" value="1"/>
</dbReference>
<dbReference type="InterPro" id="IPR023522">
    <property type="entry name" value="Chrosome_anchoring_RacA"/>
</dbReference>
<dbReference type="InterPro" id="IPR009061">
    <property type="entry name" value="DNA-bd_dom_put_sf"/>
</dbReference>
<keyword evidence="6 8" id="KW-0238">DNA-binding</keyword>
<keyword evidence="1 8" id="KW-0963">Cytoplasm</keyword>
<dbReference type="InterPro" id="IPR000551">
    <property type="entry name" value="MerR-type_HTH_dom"/>
</dbReference>
<keyword evidence="4 8" id="KW-0749">Sporulation</keyword>
<comment type="function">
    <text evidence="8">Required for the formation of axial filaments and for anchoring the origin regions at the cell poles in sporulating cells, thus ensuring proper chromosome segregation in the prespore. Binds in a dispersed manner throughout the chromosome but preferentially to sites clustered in the origin portion of the chromosome, causing condensation of the chromosome and its remodeling into an elongated, anchored structure.</text>
</comment>
<comment type="subcellular location">
    <subcellularLocation>
        <location evidence="8">Cytoplasm</location>
    </subcellularLocation>
    <text evidence="8">Localizes to cell poles and nucleoid.</text>
</comment>
<dbReference type="EMBL" id="JAQKAB010000001">
    <property type="protein sequence ID" value="MDA7025377.1"/>
    <property type="molecule type" value="Genomic_DNA"/>
</dbReference>
<evidence type="ECO:0000313" key="10">
    <source>
        <dbReference type="EMBL" id="MDA7025377.1"/>
    </source>
</evidence>
<organism evidence="10 11">
    <name type="scientific">Bacillus changyiensis</name>
    <dbReference type="NCBI Taxonomy" id="3004103"/>
    <lineage>
        <taxon>Bacteria</taxon>
        <taxon>Bacillati</taxon>
        <taxon>Bacillota</taxon>
        <taxon>Bacilli</taxon>
        <taxon>Bacillales</taxon>
        <taxon>Bacillaceae</taxon>
        <taxon>Bacillus</taxon>
    </lineage>
</organism>
<keyword evidence="5 8" id="KW-0175">Coiled coil</keyword>
<keyword evidence="7 8" id="KW-0131">Cell cycle</keyword>
<dbReference type="CDD" id="cd04762">
    <property type="entry name" value="HTH_MerR-trunc"/>
    <property type="match status" value="1"/>
</dbReference>
<keyword evidence="11" id="KW-1185">Reference proteome</keyword>
<evidence type="ECO:0000313" key="11">
    <source>
        <dbReference type="Proteomes" id="UP001211894"/>
    </source>
</evidence>
<comment type="caution">
    <text evidence="10">The sequence shown here is derived from an EMBL/GenBank/DDBJ whole genome shotgun (WGS) entry which is preliminary data.</text>
</comment>
<dbReference type="SUPFAM" id="SSF46955">
    <property type="entry name" value="Putative DNA-binding domain"/>
    <property type="match status" value="1"/>
</dbReference>
<gene>
    <name evidence="8" type="primary">racA</name>
    <name evidence="10" type="ORF">PJ311_01980</name>
</gene>
<evidence type="ECO:0000256" key="7">
    <source>
        <dbReference type="ARBA" id="ARBA00023306"/>
    </source>
</evidence>
<protein>
    <recommendedName>
        <fullName evidence="8">Chromosome-anchoring protein RacA</fullName>
    </recommendedName>
</protein>
<feature type="domain" description="HTH merR-type" evidence="9">
    <location>
        <begin position="1"/>
        <end position="62"/>
    </location>
</feature>
<dbReference type="Gene3D" id="1.10.1660.10">
    <property type="match status" value="1"/>
</dbReference>
<keyword evidence="2 8" id="KW-0132">Cell division</keyword>
<accession>A0ABT4WZT0</accession>
<evidence type="ECO:0000256" key="6">
    <source>
        <dbReference type="ARBA" id="ARBA00023125"/>
    </source>
</evidence>
<keyword evidence="3 8" id="KW-0159">Chromosome partition</keyword>
<evidence type="ECO:0000256" key="4">
    <source>
        <dbReference type="ARBA" id="ARBA00022969"/>
    </source>
</evidence>
<name>A0ABT4WZT0_9BACI</name>
<comment type="similarity">
    <text evidence="8">Belongs to the RacA family.</text>
</comment>
<evidence type="ECO:0000256" key="2">
    <source>
        <dbReference type="ARBA" id="ARBA00022618"/>
    </source>
</evidence>
<dbReference type="Proteomes" id="UP001211894">
    <property type="component" value="Unassembled WGS sequence"/>
</dbReference>
<reference evidence="10 11" key="1">
    <citation type="submission" date="2023-01" db="EMBL/GenBank/DDBJ databases">
        <title>Bacillus changyiensis sp. nov., isolated from a coastal deposit.</title>
        <authorList>
            <person name="Xiao G."/>
            <person name="Lai Q."/>
            <person name="Hu Z."/>
            <person name="Shao Z."/>
        </authorList>
    </citation>
    <scope>NUCLEOTIDE SEQUENCE [LARGE SCALE GENOMIC DNA]</scope>
    <source>
        <strain evidence="10 11">CLL-7-23</strain>
    </source>
</reference>
<evidence type="ECO:0000256" key="5">
    <source>
        <dbReference type="ARBA" id="ARBA00023054"/>
    </source>
</evidence>
<dbReference type="RefSeq" id="WP_271339242.1">
    <property type="nucleotide sequence ID" value="NZ_JAQKAB010000001.1"/>
</dbReference>
<evidence type="ECO:0000259" key="9">
    <source>
        <dbReference type="Pfam" id="PF13411"/>
    </source>
</evidence>
<evidence type="ECO:0000256" key="1">
    <source>
        <dbReference type="ARBA" id="ARBA00022490"/>
    </source>
</evidence>